<dbReference type="Gene3D" id="1.10.150.20">
    <property type="entry name" value="5' to 3' exonuclease, C-terminal subdomain"/>
    <property type="match status" value="1"/>
</dbReference>
<keyword evidence="2" id="KW-1185">Reference proteome</keyword>
<sequence>MSDLTMLKNVGKAALADFAILGITSTAQLASCEPDDLYLKLCHLTQQRHDPCVHDVFAATIHQAKTGEALNWWAFTPARKERMKAGTFCTLPTP</sequence>
<dbReference type="Pfam" id="PF11731">
    <property type="entry name" value="Cdd1"/>
    <property type="match status" value="1"/>
</dbReference>
<organism evidence="1 2">
    <name type="scientific">Gluconobacter cerinus</name>
    <dbReference type="NCBI Taxonomy" id="38307"/>
    <lineage>
        <taxon>Bacteria</taxon>
        <taxon>Pseudomonadati</taxon>
        <taxon>Pseudomonadota</taxon>
        <taxon>Alphaproteobacteria</taxon>
        <taxon>Acetobacterales</taxon>
        <taxon>Acetobacteraceae</taxon>
        <taxon>Gluconobacter</taxon>
    </lineage>
</organism>
<evidence type="ECO:0008006" key="3">
    <source>
        <dbReference type="Google" id="ProtNLM"/>
    </source>
</evidence>
<dbReference type="RefSeq" id="WP_099211684.1">
    <property type="nucleotide sequence ID" value="NZ_BEWM01000002.1"/>
</dbReference>
<accession>A0AAV5NGD9</accession>
<evidence type="ECO:0000313" key="2">
    <source>
        <dbReference type="Proteomes" id="UP001156614"/>
    </source>
</evidence>
<dbReference type="InterPro" id="IPR021725">
    <property type="entry name" value="Cdd1"/>
</dbReference>
<gene>
    <name evidence="1" type="ORF">GCM10007867_19200</name>
</gene>
<proteinExistence type="predicted"/>
<evidence type="ECO:0000313" key="1">
    <source>
        <dbReference type="EMBL" id="GLQ63075.1"/>
    </source>
</evidence>
<comment type="caution">
    <text evidence="1">The sequence shown here is derived from an EMBL/GenBank/DDBJ whole genome shotgun (WGS) entry which is preliminary data.</text>
</comment>
<dbReference type="EMBL" id="BSNU01000003">
    <property type="protein sequence ID" value="GLQ63075.1"/>
    <property type="molecule type" value="Genomic_DNA"/>
</dbReference>
<name>A0AAV5NGD9_9PROT</name>
<dbReference type="AlphaFoldDB" id="A0AAV5NGD9"/>
<dbReference type="Proteomes" id="UP001156614">
    <property type="component" value="Unassembled WGS sequence"/>
</dbReference>
<protein>
    <recommendedName>
        <fullName evidence="3">Mitomycin resistance protein mcrB</fullName>
    </recommendedName>
</protein>
<reference evidence="2" key="1">
    <citation type="journal article" date="2019" name="Int. J. Syst. Evol. Microbiol.">
        <title>The Global Catalogue of Microorganisms (GCM) 10K type strain sequencing project: providing services to taxonomists for standard genome sequencing and annotation.</title>
        <authorList>
            <consortium name="The Broad Institute Genomics Platform"/>
            <consortium name="The Broad Institute Genome Sequencing Center for Infectious Disease"/>
            <person name="Wu L."/>
            <person name="Ma J."/>
        </authorList>
    </citation>
    <scope>NUCLEOTIDE SEQUENCE [LARGE SCALE GENOMIC DNA]</scope>
    <source>
        <strain evidence="2">NBRC 3267</strain>
    </source>
</reference>